<protein>
    <recommendedName>
        <fullName evidence="4">Mitochondrial protein</fullName>
    </recommendedName>
</protein>
<accession>A0A438H2W4</accession>
<dbReference type="PANTHER" id="PTHR35046:SF9">
    <property type="entry name" value="RNA-DIRECTED DNA POLYMERASE"/>
    <property type="match status" value="1"/>
</dbReference>
<organism evidence="2 3">
    <name type="scientific">Vitis vinifera</name>
    <name type="common">Grape</name>
    <dbReference type="NCBI Taxonomy" id="29760"/>
    <lineage>
        <taxon>Eukaryota</taxon>
        <taxon>Viridiplantae</taxon>
        <taxon>Streptophyta</taxon>
        <taxon>Embryophyta</taxon>
        <taxon>Tracheophyta</taxon>
        <taxon>Spermatophyta</taxon>
        <taxon>Magnoliopsida</taxon>
        <taxon>eudicotyledons</taxon>
        <taxon>Gunneridae</taxon>
        <taxon>Pentapetalae</taxon>
        <taxon>rosids</taxon>
        <taxon>Vitales</taxon>
        <taxon>Vitaceae</taxon>
        <taxon>Viteae</taxon>
        <taxon>Vitis</taxon>
    </lineage>
</organism>
<sequence>MSDNKDKNTFRNTSEEIDLKFLTKALIGEMRRVLRARMEQVHERIDQVENACVEQPKNALNVHREVRVEDEEYYGGSFDKEDDQNSIVGNRRYGGWFREDKNWEDNNLGSIKMKILSFQGRNDPEAYLEWEKKIELVFDCHNYFKLKKEMEITMIRANVEDDREATMARFLVGLNLEIANLVELQHYVELEDMVHMAIKIDNQLKRRGSSTRQNRSSGSSWRSNFLKKEKKQATTQPKIKQKQEATSHGNQGMGHRASQCPNKRVMILRDNGEIESDEIESMPPLEGVDDEEYVVQSELLVARRTLSMQVKEDDKVQRENIFHTRCHVQNKVCSVIIDRGSCTNVASIKMVEKLGLPIIKHPRSYKLQWLKDSGEKFDDVFLEKVPYGLPHIRRIEHQIDFMPSASIPNQPTYRMILAPKNDGTWRKCIDCQAVNNITIKYRPPIPRLDDTLDEIHDKLVFLSFVVSAQGIQVDEEKIHAIQDWSSPTSVGHVRSFHGLASFYWKFVKDFSSITAPLIKVIKRNVGFKWEDEQEKAF</sequence>
<dbReference type="SUPFAM" id="SSF56672">
    <property type="entry name" value="DNA/RNA polymerases"/>
    <property type="match status" value="1"/>
</dbReference>
<evidence type="ECO:0000313" key="3">
    <source>
        <dbReference type="Proteomes" id="UP000288805"/>
    </source>
</evidence>
<dbReference type="InterPro" id="IPR021109">
    <property type="entry name" value="Peptidase_aspartic_dom_sf"/>
</dbReference>
<evidence type="ECO:0008006" key="4">
    <source>
        <dbReference type="Google" id="ProtNLM"/>
    </source>
</evidence>
<dbReference type="Gene3D" id="2.40.70.10">
    <property type="entry name" value="Acid Proteases"/>
    <property type="match status" value="1"/>
</dbReference>
<dbReference type="FunFam" id="3.30.70.270:FF:000020">
    <property type="entry name" value="Transposon Tf2-6 polyprotein-like Protein"/>
    <property type="match status" value="1"/>
</dbReference>
<name>A0A438H2W4_VITVI</name>
<dbReference type="Proteomes" id="UP000288805">
    <property type="component" value="Unassembled WGS sequence"/>
</dbReference>
<dbReference type="EMBL" id="QGNW01000288">
    <property type="protein sequence ID" value="RVW78956.1"/>
    <property type="molecule type" value="Genomic_DNA"/>
</dbReference>
<dbReference type="InterPro" id="IPR043128">
    <property type="entry name" value="Rev_trsase/Diguanyl_cyclase"/>
</dbReference>
<dbReference type="InterPro" id="IPR043502">
    <property type="entry name" value="DNA/RNA_pol_sf"/>
</dbReference>
<reference evidence="2 3" key="1">
    <citation type="journal article" date="2018" name="PLoS Genet.">
        <title>Population sequencing reveals clonal diversity and ancestral inbreeding in the grapevine cultivar Chardonnay.</title>
        <authorList>
            <person name="Roach M.J."/>
            <person name="Johnson D.L."/>
            <person name="Bohlmann J."/>
            <person name="van Vuuren H.J."/>
            <person name="Jones S.J."/>
            <person name="Pretorius I.S."/>
            <person name="Schmidt S.A."/>
            <person name="Borneman A.R."/>
        </authorList>
    </citation>
    <scope>NUCLEOTIDE SEQUENCE [LARGE SCALE GENOMIC DNA]</scope>
    <source>
        <strain evidence="3">cv. Chardonnay</strain>
        <tissue evidence="2">Leaf</tissue>
    </source>
</reference>
<comment type="caution">
    <text evidence="2">The sequence shown here is derived from an EMBL/GenBank/DDBJ whole genome shotgun (WGS) entry which is preliminary data.</text>
</comment>
<dbReference type="PANTHER" id="PTHR35046">
    <property type="entry name" value="ZINC KNUCKLE (CCHC-TYPE) FAMILY PROTEIN"/>
    <property type="match status" value="1"/>
</dbReference>
<evidence type="ECO:0000313" key="2">
    <source>
        <dbReference type="EMBL" id="RVW78956.1"/>
    </source>
</evidence>
<evidence type="ECO:0000256" key="1">
    <source>
        <dbReference type="SAM" id="MobiDB-lite"/>
    </source>
</evidence>
<proteinExistence type="predicted"/>
<dbReference type="Gene3D" id="3.10.10.10">
    <property type="entry name" value="HIV Type 1 Reverse Transcriptase, subunit A, domain 1"/>
    <property type="match status" value="1"/>
</dbReference>
<dbReference type="Gene3D" id="3.30.70.270">
    <property type="match status" value="1"/>
</dbReference>
<feature type="compositionally biased region" description="Polar residues" evidence="1">
    <location>
        <begin position="233"/>
        <end position="250"/>
    </location>
</feature>
<feature type="compositionally biased region" description="Low complexity" evidence="1">
    <location>
        <begin position="210"/>
        <end position="220"/>
    </location>
</feature>
<gene>
    <name evidence="2" type="ORF">CK203_052381</name>
</gene>
<dbReference type="AlphaFoldDB" id="A0A438H2W4"/>
<feature type="region of interest" description="Disordered" evidence="1">
    <location>
        <begin position="204"/>
        <end position="260"/>
    </location>
</feature>